<comment type="caution">
    <text evidence="2">The sequence shown here is derived from an EMBL/GenBank/DDBJ whole genome shotgun (WGS) entry which is preliminary data.</text>
</comment>
<proteinExistence type="predicted"/>
<dbReference type="Gene3D" id="2.60.120.200">
    <property type="match status" value="1"/>
</dbReference>
<dbReference type="OrthoDB" id="5748965at2"/>
<protein>
    <submittedName>
        <fullName evidence="2">ATPase</fullName>
    </submittedName>
</protein>
<sequence length="819" mass="87918">MRLIRVKQIQSLMLLLAAALLTACGGEETVSLPNLSGGTVVAAYSGPVPTTDDVQSFKLNVWDYLVEADRCGNCHSDGGQSPQFVRQDNINLAYAVANGIVDLVSPGQSRLVEKVAAGHNCWLASDTACADILTTYIANWAGESGGDGGRQIELLAPIAYDPGASKRLPEDSTLFASYVHPLLSSYCAGCHADDSATPQSPFFAQDDIEAAYDAVSTKIDLDNPANARLVLRLRNEFHNCWDDCDSNADEMEAAITAMSDGVTSTEIDAQLITSKALTLTDGIVASGGNRHESDLIALYEFKTGQGSTAYDTSGIEPVIDLTLSGNVQWVGGYGIEFIDGRAQGTTADSRKLRDLIAATGEYTVEAWVVPANVTQEGPARIISYSGSTQLRNFTLGQTQYNYDFMQRMQSSDANGEPALSTADADEDLQATLQHVVASYDPINGRRLFVNGAFTGDTDPAAASSLASWDDTFALVMGSEVGGSDRWQGKLRQVAIHNRALNLEQVEQNFAAGVGEKFYLLFGVSDWVDTPQSYLMFEVSQFDSYSYLFDKPTFISLDPTATPDGIDIQSMRIGINGRLAEVGQAYRFLDTQVTTAEYGANGQRLSPLGTIIALEKGPDGDEFFLSFDRLGNHEHVMTEAIPLAPPVPADGAAVADIGLRHFDEINATMAALTQVDRNQTAVRATFETIKQQLPTVESIEGFLSAQQMAIAQLSIECCNALVDDATLRSGLFPDFNFNQSHTVAFDSQLELDQVTLPLVDTLLGNTLLSQPDSATVVSELESLIDALDDSCSNDCGVERTHTVVKAACAATLGGATMLIQ</sequence>
<dbReference type="Pfam" id="PF13385">
    <property type="entry name" value="Laminin_G_3"/>
    <property type="match status" value="1"/>
</dbReference>
<dbReference type="Proteomes" id="UP000191110">
    <property type="component" value="Unassembled WGS sequence"/>
</dbReference>
<gene>
    <name evidence="2" type="ORF">BOW53_11150</name>
</gene>
<feature type="chain" id="PRO_5013340926" evidence="1">
    <location>
        <begin position="24"/>
        <end position="819"/>
    </location>
</feature>
<evidence type="ECO:0000313" key="2">
    <source>
        <dbReference type="EMBL" id="OOZ39551.1"/>
    </source>
</evidence>
<dbReference type="SUPFAM" id="SSF49899">
    <property type="entry name" value="Concanavalin A-like lectins/glucanases"/>
    <property type="match status" value="1"/>
</dbReference>
<keyword evidence="3" id="KW-1185">Reference proteome</keyword>
<dbReference type="PROSITE" id="PS51257">
    <property type="entry name" value="PROKAR_LIPOPROTEIN"/>
    <property type="match status" value="1"/>
</dbReference>
<dbReference type="AlphaFoldDB" id="A0A1T2L387"/>
<accession>A0A1T2L387</accession>
<evidence type="ECO:0000256" key="1">
    <source>
        <dbReference type="SAM" id="SignalP"/>
    </source>
</evidence>
<dbReference type="InterPro" id="IPR013320">
    <property type="entry name" value="ConA-like_dom_sf"/>
</dbReference>
<keyword evidence="1" id="KW-0732">Signal</keyword>
<reference evidence="2 3" key="1">
    <citation type="submission" date="2016-11" db="EMBL/GenBank/DDBJ databases">
        <title>Mixed transmission modes and dynamic genome evolution in an obligate animal-bacterial symbiosis.</title>
        <authorList>
            <person name="Russell S.L."/>
            <person name="Corbett-Detig R.B."/>
            <person name="Cavanaugh C.M."/>
        </authorList>
    </citation>
    <scope>NUCLEOTIDE SEQUENCE [LARGE SCALE GENOMIC DNA]</scope>
    <source>
        <strain evidence="2">Sveles-Q1</strain>
    </source>
</reference>
<dbReference type="EMBL" id="MPRL01000049">
    <property type="protein sequence ID" value="OOZ39551.1"/>
    <property type="molecule type" value="Genomic_DNA"/>
</dbReference>
<evidence type="ECO:0000313" key="3">
    <source>
        <dbReference type="Proteomes" id="UP000191110"/>
    </source>
</evidence>
<name>A0A1T2L387_9GAMM</name>
<feature type="signal peptide" evidence="1">
    <location>
        <begin position="1"/>
        <end position="23"/>
    </location>
</feature>
<organism evidence="2 3">
    <name type="scientific">Solemya pervernicosa gill symbiont</name>
    <dbReference type="NCBI Taxonomy" id="642797"/>
    <lineage>
        <taxon>Bacteria</taxon>
        <taxon>Pseudomonadati</taxon>
        <taxon>Pseudomonadota</taxon>
        <taxon>Gammaproteobacteria</taxon>
        <taxon>sulfur-oxidizing symbionts</taxon>
    </lineage>
</organism>